<evidence type="ECO:0000313" key="1">
    <source>
        <dbReference type="EMBL" id="CAI9539113.1"/>
    </source>
</evidence>
<accession>A0ABN9AUF8</accession>
<evidence type="ECO:0000313" key="2">
    <source>
        <dbReference type="Proteomes" id="UP001162483"/>
    </source>
</evidence>
<comment type="caution">
    <text evidence="1">The sequence shown here is derived from an EMBL/GenBank/DDBJ whole genome shotgun (WGS) entry which is preliminary data.</text>
</comment>
<sequence length="163" mass="17346">MHGSRSAQRGNRRCAVSLGHSGSPIHGKSRSCWLGHVISCVQSQLITSVPHVSVHQCQLSVLISVSRASAHQCHINATYQCLPVHINATYQCPSELPFSVTHQCQSVPPISVPISATYQCQSVPPISASQCHLSVRISAAYQCPSVLPISASQCPLTVPVSAT</sequence>
<organism evidence="1 2">
    <name type="scientific">Staurois parvus</name>
    <dbReference type="NCBI Taxonomy" id="386267"/>
    <lineage>
        <taxon>Eukaryota</taxon>
        <taxon>Metazoa</taxon>
        <taxon>Chordata</taxon>
        <taxon>Craniata</taxon>
        <taxon>Vertebrata</taxon>
        <taxon>Euteleostomi</taxon>
        <taxon>Amphibia</taxon>
        <taxon>Batrachia</taxon>
        <taxon>Anura</taxon>
        <taxon>Neobatrachia</taxon>
        <taxon>Ranoidea</taxon>
        <taxon>Ranidae</taxon>
        <taxon>Staurois</taxon>
    </lineage>
</organism>
<reference evidence="1" key="1">
    <citation type="submission" date="2023-05" db="EMBL/GenBank/DDBJ databases">
        <authorList>
            <person name="Stuckert A."/>
        </authorList>
    </citation>
    <scope>NUCLEOTIDE SEQUENCE</scope>
</reference>
<keyword evidence="2" id="KW-1185">Reference proteome</keyword>
<proteinExistence type="predicted"/>
<protein>
    <submittedName>
        <fullName evidence="1">Uncharacterized protein</fullName>
    </submittedName>
</protein>
<dbReference type="Proteomes" id="UP001162483">
    <property type="component" value="Unassembled WGS sequence"/>
</dbReference>
<name>A0ABN9AUF8_9NEOB</name>
<dbReference type="EMBL" id="CATNWA010001087">
    <property type="protein sequence ID" value="CAI9539113.1"/>
    <property type="molecule type" value="Genomic_DNA"/>
</dbReference>
<gene>
    <name evidence="1" type="ORF">SPARVUS_LOCUS1540727</name>
</gene>